<protein>
    <submittedName>
        <fullName evidence="2">Methyltransferase type 11 domain-containing protein</fullName>
    </submittedName>
</protein>
<evidence type="ECO:0000313" key="2">
    <source>
        <dbReference type="WBParaSite" id="nRc.2.0.1.t24204-RA"/>
    </source>
</evidence>
<reference evidence="2" key="1">
    <citation type="submission" date="2022-11" db="UniProtKB">
        <authorList>
            <consortium name="WormBaseParasite"/>
        </authorList>
    </citation>
    <scope>IDENTIFICATION</scope>
</reference>
<organism evidence="1 2">
    <name type="scientific">Romanomermis culicivorax</name>
    <name type="common">Nematode worm</name>
    <dbReference type="NCBI Taxonomy" id="13658"/>
    <lineage>
        <taxon>Eukaryota</taxon>
        <taxon>Metazoa</taxon>
        <taxon>Ecdysozoa</taxon>
        <taxon>Nematoda</taxon>
        <taxon>Enoplea</taxon>
        <taxon>Dorylaimia</taxon>
        <taxon>Mermithida</taxon>
        <taxon>Mermithoidea</taxon>
        <taxon>Mermithidae</taxon>
        <taxon>Romanomermis</taxon>
    </lineage>
</organism>
<name>A0A915JCK2_ROMCU</name>
<accession>A0A915JCK2</accession>
<keyword evidence="1" id="KW-1185">Reference proteome</keyword>
<evidence type="ECO:0000313" key="1">
    <source>
        <dbReference type="Proteomes" id="UP000887565"/>
    </source>
</evidence>
<dbReference type="Gene3D" id="3.40.50.150">
    <property type="entry name" value="Vaccinia Virus protein VP39"/>
    <property type="match status" value="1"/>
</dbReference>
<proteinExistence type="predicted"/>
<dbReference type="AlphaFoldDB" id="A0A915JCK2"/>
<sequence>MLLSSFGQSRYPPSVSFRYSSFSQTRLYNNRIRNSSKRVSRFLNNIQNHQDMVDNGVDNLTDIESDERSRIDDKYMLELVHETLRFANFKNTGSLLVIGGSNWQFAKSVWRTSNMPSCVYADCDPISLRSADSDDEALTVECDLRNADDISKLGKYDGIVVKDALEHLFLDPGEDIKEQISEFFGALYKVLKYGARALLIFRSNPLDNLPLPERIAEKLSEKAMDFLNFDFLKSCAQEHEFEIKHRALVYHVSMDKEDYGKILTKSNNTLSLVRHFYETISQNEDADMIGEFLDKQEGDTVQFDEKLELILLTKEMLDD</sequence>
<dbReference type="InterPro" id="IPR029063">
    <property type="entry name" value="SAM-dependent_MTases_sf"/>
</dbReference>
<dbReference type="WBParaSite" id="nRc.2.0.1.t24204-RA">
    <property type="protein sequence ID" value="nRc.2.0.1.t24204-RA"/>
    <property type="gene ID" value="nRc.2.0.1.g24204"/>
</dbReference>
<dbReference type="SUPFAM" id="SSF53335">
    <property type="entry name" value="S-adenosyl-L-methionine-dependent methyltransferases"/>
    <property type="match status" value="1"/>
</dbReference>
<dbReference type="Proteomes" id="UP000887565">
    <property type="component" value="Unplaced"/>
</dbReference>